<evidence type="ECO:0008006" key="4">
    <source>
        <dbReference type="Google" id="ProtNLM"/>
    </source>
</evidence>
<dbReference type="PATRIC" id="fig|1121015.4.peg.1635"/>
<name>A0A091AS86_9GAMM</name>
<sequence length="113" mass="11756">MKAVSIALLACVIVTACASTGWPSKTDPSVISGTPDHFLVFDAASGALSEPAGPDCRNPMTDPRDGTRLTLIRSKAGFGDYQTTTPKYGLTGDQLLRIDCRDGRPVGATQGAS</sequence>
<dbReference type="OrthoDB" id="1450871at2"/>
<protein>
    <recommendedName>
        <fullName evidence="4">Lipoprotein</fullName>
    </recommendedName>
</protein>
<dbReference type="STRING" id="1121015.GCA_000420545_02387"/>
<proteinExistence type="predicted"/>
<evidence type="ECO:0000256" key="1">
    <source>
        <dbReference type="SAM" id="SignalP"/>
    </source>
</evidence>
<feature type="chain" id="PRO_5001868938" description="Lipoprotein" evidence="1">
    <location>
        <begin position="19"/>
        <end position="113"/>
    </location>
</feature>
<evidence type="ECO:0000313" key="2">
    <source>
        <dbReference type="EMBL" id="KFN43038.1"/>
    </source>
</evidence>
<reference evidence="2 3" key="1">
    <citation type="submission" date="2013-09" db="EMBL/GenBank/DDBJ databases">
        <title>Genome sequencing of Arenimonas oryziterrae.</title>
        <authorList>
            <person name="Chen F."/>
            <person name="Wang G."/>
        </authorList>
    </citation>
    <scope>NUCLEOTIDE SEQUENCE [LARGE SCALE GENOMIC DNA]</scope>
    <source>
        <strain evidence="2 3">YC6267</strain>
    </source>
</reference>
<dbReference type="Proteomes" id="UP000029385">
    <property type="component" value="Unassembled WGS sequence"/>
</dbReference>
<dbReference type="PROSITE" id="PS51257">
    <property type="entry name" value="PROKAR_LIPOPROTEIN"/>
    <property type="match status" value="1"/>
</dbReference>
<organism evidence="2 3">
    <name type="scientific">Arenimonas oryziterrae DSM 21050 = YC6267</name>
    <dbReference type="NCBI Taxonomy" id="1121015"/>
    <lineage>
        <taxon>Bacteria</taxon>
        <taxon>Pseudomonadati</taxon>
        <taxon>Pseudomonadota</taxon>
        <taxon>Gammaproteobacteria</taxon>
        <taxon>Lysobacterales</taxon>
        <taxon>Lysobacteraceae</taxon>
        <taxon>Arenimonas</taxon>
    </lineage>
</organism>
<dbReference type="AlphaFoldDB" id="A0A091AS86"/>
<comment type="caution">
    <text evidence="2">The sequence shown here is derived from an EMBL/GenBank/DDBJ whole genome shotgun (WGS) entry which is preliminary data.</text>
</comment>
<evidence type="ECO:0000313" key="3">
    <source>
        <dbReference type="Proteomes" id="UP000029385"/>
    </source>
</evidence>
<gene>
    <name evidence="2" type="ORF">N789_10780</name>
</gene>
<dbReference type="EMBL" id="AVCI01000006">
    <property type="protein sequence ID" value="KFN43038.1"/>
    <property type="molecule type" value="Genomic_DNA"/>
</dbReference>
<keyword evidence="3" id="KW-1185">Reference proteome</keyword>
<feature type="signal peptide" evidence="1">
    <location>
        <begin position="1"/>
        <end position="18"/>
    </location>
</feature>
<keyword evidence="1" id="KW-0732">Signal</keyword>
<dbReference type="eggNOG" id="ENOG5031C64">
    <property type="taxonomic scope" value="Bacteria"/>
</dbReference>
<dbReference type="RefSeq" id="WP_022969996.1">
    <property type="nucleotide sequence ID" value="NZ_ATVD01000005.1"/>
</dbReference>
<accession>A0A091AS86</accession>